<keyword evidence="4" id="KW-0812">Transmembrane</keyword>
<dbReference type="EMBL" id="CP006577">
    <property type="protein sequence ID" value="AIG98697.1"/>
    <property type="molecule type" value="Genomic_DNA"/>
</dbReference>
<dbReference type="CDD" id="cd00090">
    <property type="entry name" value="HTH_ARSR"/>
    <property type="match status" value="1"/>
</dbReference>
<evidence type="ECO:0000256" key="3">
    <source>
        <dbReference type="ARBA" id="ARBA00023163"/>
    </source>
</evidence>
<dbReference type="InterPro" id="IPR051081">
    <property type="entry name" value="HTH_MetalResp_TranReg"/>
</dbReference>
<dbReference type="PRINTS" id="PR00778">
    <property type="entry name" value="HTHARSR"/>
</dbReference>
<dbReference type="Pfam" id="PF01022">
    <property type="entry name" value="HTH_5"/>
    <property type="match status" value="1"/>
</dbReference>
<dbReference type="PROSITE" id="PS50987">
    <property type="entry name" value="HTH_ARSR_2"/>
    <property type="match status" value="1"/>
</dbReference>
<dbReference type="KEGG" id="afg:AFULGI_00019460"/>
<dbReference type="GO" id="GO:0003677">
    <property type="term" value="F:DNA binding"/>
    <property type="evidence" value="ECO:0007669"/>
    <property type="project" value="UniProtKB-KW"/>
</dbReference>
<accession>A0A075WFY8</accession>
<dbReference type="GeneID" id="31862368"/>
<dbReference type="RefSeq" id="WP_081868558.1">
    <property type="nucleotide sequence ID" value="NZ_CP006577.1"/>
</dbReference>
<dbReference type="Gene3D" id="1.10.10.10">
    <property type="entry name" value="Winged helix-like DNA-binding domain superfamily/Winged helix DNA-binding domain"/>
    <property type="match status" value="1"/>
</dbReference>
<feature type="transmembrane region" description="Helical" evidence="4">
    <location>
        <begin position="135"/>
        <end position="155"/>
    </location>
</feature>
<feature type="domain" description="HTH arsR-type" evidence="5">
    <location>
        <begin position="1"/>
        <end position="83"/>
    </location>
</feature>
<evidence type="ECO:0000259" key="5">
    <source>
        <dbReference type="PROSITE" id="PS50987"/>
    </source>
</evidence>
<dbReference type="PANTHER" id="PTHR33154">
    <property type="entry name" value="TRANSCRIPTIONAL REGULATOR, ARSR FAMILY"/>
    <property type="match status" value="1"/>
</dbReference>
<keyword evidence="2" id="KW-0238">DNA-binding</keyword>
<dbReference type="SMART" id="SM00418">
    <property type="entry name" value="HTH_ARSR"/>
    <property type="match status" value="1"/>
</dbReference>
<feature type="transmembrane region" description="Helical" evidence="4">
    <location>
        <begin position="75"/>
        <end position="95"/>
    </location>
</feature>
<keyword evidence="4" id="KW-0472">Membrane</keyword>
<dbReference type="InterPro" id="IPR036390">
    <property type="entry name" value="WH_DNA-bd_sf"/>
</dbReference>
<keyword evidence="3" id="KW-0804">Transcription</keyword>
<dbReference type="PANTHER" id="PTHR33154:SF38">
    <property type="entry name" value="HTH ARSR-TYPE DOMAIN-CONTAINING PROTEIN"/>
    <property type="match status" value="1"/>
</dbReference>
<evidence type="ECO:0000256" key="1">
    <source>
        <dbReference type="ARBA" id="ARBA00023015"/>
    </source>
</evidence>
<dbReference type="InterPro" id="IPR011991">
    <property type="entry name" value="ArsR-like_HTH"/>
</dbReference>
<evidence type="ECO:0000313" key="6">
    <source>
        <dbReference type="EMBL" id="AIG98697.1"/>
    </source>
</evidence>
<dbReference type="InterPro" id="IPR001845">
    <property type="entry name" value="HTH_ArsR_DNA-bd_dom"/>
</dbReference>
<evidence type="ECO:0000313" key="7">
    <source>
        <dbReference type="Proteomes" id="UP000028501"/>
    </source>
</evidence>
<organism evidence="6 7">
    <name type="scientific">Archaeoglobus fulgidus DSM 8774</name>
    <dbReference type="NCBI Taxonomy" id="1344584"/>
    <lineage>
        <taxon>Archaea</taxon>
        <taxon>Methanobacteriati</taxon>
        <taxon>Methanobacteriota</taxon>
        <taxon>Archaeoglobi</taxon>
        <taxon>Archaeoglobales</taxon>
        <taxon>Archaeoglobaceae</taxon>
        <taxon>Archaeoglobus</taxon>
    </lineage>
</organism>
<sequence length="157" mass="17479">MIELFTSTRVQILSKLIERPYTASEIAKLTGYSKTTVSYHLSKLNEAGLVERLERGKWVYYRITPKGERRVKVEAAISLVSLAGAVISAVAFAMLRLQGKAVEKFAVAGEKEVVPTSIPERAPVTIQEVGGGMDWQLLLLAAAFAFLLIFIFMRFRK</sequence>
<dbReference type="HOGENOM" id="CLU_127461_1_0_2"/>
<evidence type="ECO:0000256" key="2">
    <source>
        <dbReference type="ARBA" id="ARBA00023125"/>
    </source>
</evidence>
<gene>
    <name evidence="6" type="ORF">AFULGI_00019460</name>
</gene>
<keyword evidence="1" id="KW-0805">Transcription regulation</keyword>
<dbReference type="GO" id="GO:0003700">
    <property type="term" value="F:DNA-binding transcription factor activity"/>
    <property type="evidence" value="ECO:0007669"/>
    <property type="project" value="InterPro"/>
</dbReference>
<dbReference type="AlphaFoldDB" id="A0A075WFY8"/>
<evidence type="ECO:0000256" key="4">
    <source>
        <dbReference type="SAM" id="Phobius"/>
    </source>
</evidence>
<protein>
    <submittedName>
        <fullName evidence="6">Putative transcriptional regulator</fullName>
    </submittedName>
</protein>
<dbReference type="InterPro" id="IPR036388">
    <property type="entry name" value="WH-like_DNA-bd_sf"/>
</dbReference>
<keyword evidence="4" id="KW-1133">Transmembrane helix</keyword>
<dbReference type="SUPFAM" id="SSF46785">
    <property type="entry name" value="Winged helix' DNA-binding domain"/>
    <property type="match status" value="1"/>
</dbReference>
<name>A0A075WFY8_ARCFL</name>
<dbReference type="NCBIfam" id="NF033788">
    <property type="entry name" value="HTH_metalloreg"/>
    <property type="match status" value="1"/>
</dbReference>
<proteinExistence type="predicted"/>
<reference evidence="6 7" key="1">
    <citation type="submission" date="2013-07" db="EMBL/GenBank/DDBJ databases">
        <title>Genome of Archaeoglobus fulgidus.</title>
        <authorList>
            <person name="Fiebig A."/>
            <person name="Birkeland N.-K."/>
        </authorList>
    </citation>
    <scope>NUCLEOTIDE SEQUENCE [LARGE SCALE GENOMIC DNA]</scope>
    <source>
        <strain evidence="6 7">DSM 8774</strain>
    </source>
</reference>
<dbReference type="Proteomes" id="UP000028501">
    <property type="component" value="Chromosome"/>
</dbReference>